<dbReference type="InterPro" id="IPR000073">
    <property type="entry name" value="AB_hydrolase_1"/>
</dbReference>
<proteinExistence type="predicted"/>
<accession>A0ABR4MY24</accession>
<dbReference type="Proteomes" id="UP001527925">
    <property type="component" value="Unassembled WGS sequence"/>
</dbReference>
<evidence type="ECO:0000313" key="5">
    <source>
        <dbReference type="Proteomes" id="UP001527925"/>
    </source>
</evidence>
<dbReference type="PANTHER" id="PTHR47842">
    <property type="entry name" value="EXPRESSED PROTEIN"/>
    <property type="match status" value="1"/>
</dbReference>
<dbReference type="Gene3D" id="3.40.50.1820">
    <property type="entry name" value="alpha/beta hydrolase"/>
    <property type="match status" value="1"/>
</dbReference>
<dbReference type="SUPFAM" id="SSF53474">
    <property type="entry name" value="alpha/beta-Hydrolases"/>
    <property type="match status" value="1"/>
</dbReference>
<keyword evidence="2" id="KW-0812">Transmembrane</keyword>
<dbReference type="EMBL" id="JADGIZ020000076">
    <property type="protein sequence ID" value="KAL2912123.1"/>
    <property type="molecule type" value="Genomic_DNA"/>
</dbReference>
<keyword evidence="2" id="KW-0472">Membrane</keyword>
<evidence type="ECO:0000256" key="2">
    <source>
        <dbReference type="SAM" id="Phobius"/>
    </source>
</evidence>
<dbReference type="InterPro" id="IPR029058">
    <property type="entry name" value="AB_hydrolase_fold"/>
</dbReference>
<name>A0ABR4MY24_9FUNG</name>
<evidence type="ECO:0000259" key="3">
    <source>
        <dbReference type="Pfam" id="PF12697"/>
    </source>
</evidence>
<feature type="domain" description="AB hydrolase-1" evidence="3">
    <location>
        <begin position="45"/>
        <end position="218"/>
    </location>
</feature>
<feature type="transmembrane region" description="Helical" evidence="2">
    <location>
        <begin position="339"/>
        <end position="362"/>
    </location>
</feature>
<evidence type="ECO:0000313" key="4">
    <source>
        <dbReference type="EMBL" id="KAL2912123.1"/>
    </source>
</evidence>
<feature type="region of interest" description="Disordered" evidence="1">
    <location>
        <begin position="443"/>
        <end position="472"/>
    </location>
</feature>
<protein>
    <recommendedName>
        <fullName evidence="3">AB hydrolase-1 domain-containing protein</fullName>
    </recommendedName>
</protein>
<gene>
    <name evidence="4" type="ORF">HK105_208399</name>
</gene>
<reference evidence="4 5" key="1">
    <citation type="submission" date="2023-09" db="EMBL/GenBank/DDBJ databases">
        <title>Pangenome analysis of Batrachochytrium dendrobatidis and related Chytrids.</title>
        <authorList>
            <person name="Yacoub M.N."/>
            <person name="Stajich J.E."/>
            <person name="James T.Y."/>
        </authorList>
    </citation>
    <scope>NUCLEOTIDE SEQUENCE [LARGE SCALE GENOMIC DNA]</scope>
    <source>
        <strain evidence="4 5">JEL0888</strain>
    </source>
</reference>
<feature type="compositionally biased region" description="Low complexity" evidence="1">
    <location>
        <begin position="446"/>
        <end position="460"/>
    </location>
</feature>
<keyword evidence="2" id="KW-1133">Transmembrane helix</keyword>
<dbReference type="PANTHER" id="PTHR47842:SF1">
    <property type="entry name" value="DUF676 DOMAIN-CONTAINING PROTEIN"/>
    <property type="match status" value="1"/>
</dbReference>
<sequence length="536" mass="57440">MSTTPGGSPGAGPAAGRAAGTAARAAAAQALPGLRPLAGKKRCLVVFIHGFLGSEDSFRHFPEHLAERLAQRHGLDPGAVDAIAFPRYETKGSSQRIVRSLMDWLLLHATSARYESVVLCAHSMGGFLAADAYRYLYRLPVPSDASAGAVVVEDATDGLPPDEVQNMQQHLAQQRSWLGRAASSLSSWFSYNTQDPNAAHPDDLRFLVNIRGIITFDSPFFGLHPNVVTKTGTAKAQAVVATLPETIPQILPSPAAAVDTLIPDKIAVPTPIKDIHMPVSTTWLKAAAKSTLASDKPGSSSQTASAGEAFAATAAAAAAARDTPTGQGSSSFPTWTRHAAVLTAIGAVAAFSGVGLGAVAVAQGVASKMAISGADELYRHAEFLNPLITSRKEQLDRILILQREMEHHHRLYFHGFYLDLINGMSHDSSGATNHVLFDADQETMEQGDSAGQDGADMDAQAPRKARHREPQHFCIPPPASVAHLFRTLSSPLRDEIDAHMNLFDKDNLGHERYEWFLNLVCDEIAKALDFETVTRK</sequence>
<organism evidence="4 5">
    <name type="scientific">Polyrhizophydium stewartii</name>
    <dbReference type="NCBI Taxonomy" id="2732419"/>
    <lineage>
        <taxon>Eukaryota</taxon>
        <taxon>Fungi</taxon>
        <taxon>Fungi incertae sedis</taxon>
        <taxon>Chytridiomycota</taxon>
        <taxon>Chytridiomycota incertae sedis</taxon>
        <taxon>Chytridiomycetes</taxon>
        <taxon>Rhizophydiales</taxon>
        <taxon>Rhizophydiales incertae sedis</taxon>
        <taxon>Polyrhizophydium</taxon>
    </lineage>
</organism>
<keyword evidence="5" id="KW-1185">Reference proteome</keyword>
<dbReference type="Pfam" id="PF12697">
    <property type="entry name" value="Abhydrolase_6"/>
    <property type="match status" value="1"/>
</dbReference>
<evidence type="ECO:0000256" key="1">
    <source>
        <dbReference type="SAM" id="MobiDB-lite"/>
    </source>
</evidence>
<comment type="caution">
    <text evidence="4">The sequence shown here is derived from an EMBL/GenBank/DDBJ whole genome shotgun (WGS) entry which is preliminary data.</text>
</comment>